<evidence type="ECO:0000256" key="7">
    <source>
        <dbReference type="ARBA" id="ARBA00023004"/>
    </source>
</evidence>
<keyword evidence="10" id="KW-0732">Signal</keyword>
<evidence type="ECO:0000256" key="9">
    <source>
        <dbReference type="ARBA" id="ARBA00023136"/>
    </source>
</evidence>
<sequence length="330" mass="38432">MAWIWAALSVIVFVYLLQELLSPTKKKRLPPGPRGLPILGHLHLLGKNPHQDLYHLAQKYGPIMGLRFGFMPALVVSSPAGAELVLKTHDLVFANRPRNEASKYIWYEQKNLVFGQYGPYWRNMRKLCTVELLSSRRINQFGAMRKAELELLVSSLKRAAEMREIVDLSAMVSGLIGDMNCLMIFGRKYADRDLDHDKSFRMMTIEALEFTGKFNLANYFPYVGFLDLQGMNRKMKRLSRTFDRFLEKIIDDHVKNKQEKKQTQDFVDTMMAIMESGKAEFQFDRRHVKAVLLNKQEKKHSEDFVDTMMEIMESGDAELWPQYEGRTYSW</sequence>
<comment type="similarity">
    <text evidence="3">Belongs to the cytochrome P450 family.</text>
</comment>
<proteinExistence type="inferred from homology"/>
<dbReference type="InterPro" id="IPR001128">
    <property type="entry name" value="Cyt_P450"/>
</dbReference>
<organism evidence="11 12">
    <name type="scientific">Sesamum alatum</name>
    <dbReference type="NCBI Taxonomy" id="300844"/>
    <lineage>
        <taxon>Eukaryota</taxon>
        <taxon>Viridiplantae</taxon>
        <taxon>Streptophyta</taxon>
        <taxon>Embryophyta</taxon>
        <taxon>Tracheophyta</taxon>
        <taxon>Spermatophyta</taxon>
        <taxon>Magnoliopsida</taxon>
        <taxon>eudicotyledons</taxon>
        <taxon>Gunneridae</taxon>
        <taxon>Pentapetalae</taxon>
        <taxon>asterids</taxon>
        <taxon>lamiids</taxon>
        <taxon>Lamiales</taxon>
        <taxon>Pedaliaceae</taxon>
        <taxon>Sesamum</taxon>
    </lineage>
</organism>
<evidence type="ECO:0000256" key="3">
    <source>
        <dbReference type="ARBA" id="ARBA00010617"/>
    </source>
</evidence>
<evidence type="ECO:0000256" key="2">
    <source>
        <dbReference type="ARBA" id="ARBA00004167"/>
    </source>
</evidence>
<evidence type="ECO:0000256" key="1">
    <source>
        <dbReference type="ARBA" id="ARBA00001971"/>
    </source>
</evidence>
<feature type="signal peptide" evidence="10">
    <location>
        <begin position="1"/>
        <end position="16"/>
    </location>
</feature>
<name>A0AAE1YJF1_9LAMI</name>
<keyword evidence="6" id="KW-0560">Oxidoreductase</keyword>
<dbReference type="GO" id="GO:0004497">
    <property type="term" value="F:monooxygenase activity"/>
    <property type="evidence" value="ECO:0007669"/>
    <property type="project" value="UniProtKB-KW"/>
</dbReference>
<keyword evidence="4" id="KW-0349">Heme</keyword>
<evidence type="ECO:0000313" key="12">
    <source>
        <dbReference type="Proteomes" id="UP001293254"/>
    </source>
</evidence>
<dbReference type="InterPro" id="IPR036396">
    <property type="entry name" value="Cyt_P450_sf"/>
</dbReference>
<protein>
    <submittedName>
        <fullName evidence="11">Cytochrome</fullName>
    </submittedName>
</protein>
<dbReference type="SUPFAM" id="SSF48264">
    <property type="entry name" value="Cytochrome P450"/>
    <property type="match status" value="1"/>
</dbReference>
<comment type="cofactor">
    <cofactor evidence="1">
        <name>heme</name>
        <dbReference type="ChEBI" id="CHEBI:30413"/>
    </cofactor>
</comment>
<keyword evidence="12" id="KW-1185">Reference proteome</keyword>
<dbReference type="AlphaFoldDB" id="A0AAE1YJF1"/>
<dbReference type="GO" id="GO:0016705">
    <property type="term" value="F:oxidoreductase activity, acting on paired donors, with incorporation or reduction of molecular oxygen"/>
    <property type="evidence" value="ECO:0007669"/>
    <property type="project" value="InterPro"/>
</dbReference>
<evidence type="ECO:0000256" key="4">
    <source>
        <dbReference type="ARBA" id="ARBA00022617"/>
    </source>
</evidence>
<accession>A0AAE1YJF1</accession>
<dbReference type="InterPro" id="IPR002401">
    <property type="entry name" value="Cyt_P450_E_grp-I"/>
</dbReference>
<comment type="subcellular location">
    <subcellularLocation>
        <location evidence="2">Membrane</location>
        <topology evidence="2">Single-pass membrane protein</topology>
    </subcellularLocation>
</comment>
<dbReference type="GO" id="GO:0016020">
    <property type="term" value="C:membrane"/>
    <property type="evidence" value="ECO:0007669"/>
    <property type="project" value="UniProtKB-SubCell"/>
</dbReference>
<evidence type="ECO:0000256" key="6">
    <source>
        <dbReference type="ARBA" id="ARBA00023002"/>
    </source>
</evidence>
<reference evidence="11" key="2">
    <citation type="journal article" date="2024" name="Plant">
        <title>Genomic evolution and insights into agronomic trait innovations of Sesamum species.</title>
        <authorList>
            <person name="Miao H."/>
            <person name="Wang L."/>
            <person name="Qu L."/>
            <person name="Liu H."/>
            <person name="Sun Y."/>
            <person name="Le M."/>
            <person name="Wang Q."/>
            <person name="Wei S."/>
            <person name="Zheng Y."/>
            <person name="Lin W."/>
            <person name="Duan Y."/>
            <person name="Cao H."/>
            <person name="Xiong S."/>
            <person name="Wang X."/>
            <person name="Wei L."/>
            <person name="Li C."/>
            <person name="Ma Q."/>
            <person name="Ju M."/>
            <person name="Zhao R."/>
            <person name="Li G."/>
            <person name="Mu C."/>
            <person name="Tian Q."/>
            <person name="Mei H."/>
            <person name="Zhang T."/>
            <person name="Gao T."/>
            <person name="Zhang H."/>
        </authorList>
    </citation>
    <scope>NUCLEOTIDE SEQUENCE</scope>
    <source>
        <strain evidence="11">3651</strain>
    </source>
</reference>
<gene>
    <name evidence="11" type="ORF">Salat_1362500</name>
</gene>
<dbReference type="Proteomes" id="UP001293254">
    <property type="component" value="Unassembled WGS sequence"/>
</dbReference>
<evidence type="ECO:0000256" key="10">
    <source>
        <dbReference type="SAM" id="SignalP"/>
    </source>
</evidence>
<keyword evidence="7" id="KW-0408">Iron</keyword>
<dbReference type="Gene3D" id="1.10.630.10">
    <property type="entry name" value="Cytochrome P450"/>
    <property type="match status" value="1"/>
</dbReference>
<evidence type="ECO:0000313" key="11">
    <source>
        <dbReference type="EMBL" id="KAK4430618.1"/>
    </source>
</evidence>
<reference evidence="11" key="1">
    <citation type="submission" date="2020-06" db="EMBL/GenBank/DDBJ databases">
        <authorList>
            <person name="Li T."/>
            <person name="Hu X."/>
            <person name="Zhang T."/>
            <person name="Song X."/>
            <person name="Zhang H."/>
            <person name="Dai N."/>
            <person name="Sheng W."/>
            <person name="Hou X."/>
            <person name="Wei L."/>
        </authorList>
    </citation>
    <scope>NUCLEOTIDE SEQUENCE</scope>
    <source>
        <strain evidence="11">3651</strain>
        <tissue evidence="11">Leaf</tissue>
    </source>
</reference>
<dbReference type="PRINTS" id="PR00463">
    <property type="entry name" value="EP450I"/>
</dbReference>
<dbReference type="GO" id="GO:0020037">
    <property type="term" value="F:heme binding"/>
    <property type="evidence" value="ECO:0007669"/>
    <property type="project" value="InterPro"/>
</dbReference>
<dbReference type="GO" id="GO:0005506">
    <property type="term" value="F:iron ion binding"/>
    <property type="evidence" value="ECO:0007669"/>
    <property type="project" value="InterPro"/>
</dbReference>
<dbReference type="Pfam" id="PF00067">
    <property type="entry name" value="p450"/>
    <property type="match status" value="1"/>
</dbReference>
<comment type="caution">
    <text evidence="11">The sequence shown here is derived from an EMBL/GenBank/DDBJ whole genome shotgun (WGS) entry which is preliminary data.</text>
</comment>
<feature type="chain" id="PRO_5042241811" evidence="10">
    <location>
        <begin position="17"/>
        <end position="330"/>
    </location>
</feature>
<dbReference type="EMBL" id="JACGWO010000004">
    <property type="protein sequence ID" value="KAK4430618.1"/>
    <property type="molecule type" value="Genomic_DNA"/>
</dbReference>
<dbReference type="PANTHER" id="PTHR47943">
    <property type="entry name" value="CYTOCHROME P450 93A3-LIKE"/>
    <property type="match status" value="1"/>
</dbReference>
<keyword evidence="8" id="KW-0503">Monooxygenase</keyword>
<dbReference type="PANTHER" id="PTHR47943:SF2">
    <property type="entry name" value="CYTOCHROME P450"/>
    <property type="match status" value="1"/>
</dbReference>
<keyword evidence="9" id="KW-0472">Membrane</keyword>
<evidence type="ECO:0000256" key="5">
    <source>
        <dbReference type="ARBA" id="ARBA00022723"/>
    </source>
</evidence>
<evidence type="ECO:0000256" key="8">
    <source>
        <dbReference type="ARBA" id="ARBA00023033"/>
    </source>
</evidence>
<keyword evidence="5" id="KW-0479">Metal-binding</keyword>